<dbReference type="EMBL" id="BMBA01000001">
    <property type="protein sequence ID" value="GFZ29915.1"/>
    <property type="molecule type" value="Genomic_DNA"/>
</dbReference>
<protein>
    <submittedName>
        <fullName evidence="1">Uncharacterized protein</fullName>
    </submittedName>
</protein>
<sequence length="44" mass="5541">MNDKLSSSMKLVYYNFLFIKEHIWYLKDKTKPIYYKCRDYLNLI</sequence>
<accession>A0ABQ1E591</accession>
<gene>
    <name evidence="1" type="ORF">CSC2_04410</name>
</gene>
<evidence type="ECO:0000313" key="1">
    <source>
        <dbReference type="EMBL" id="GFZ29915.1"/>
    </source>
</evidence>
<dbReference type="Proteomes" id="UP000663802">
    <property type="component" value="Unassembled WGS sequence"/>
</dbReference>
<reference evidence="1 2" key="1">
    <citation type="journal article" date="2021" name="Int. J. Syst. Evol. Microbiol.">
        <title>Clostridium zeae sp. nov., isolated from corn silage.</title>
        <authorList>
            <person name="Kobayashi H."/>
            <person name="Tanizawa Y."/>
            <person name="Yagura M."/>
            <person name="Sakamoto M."/>
            <person name="Ohkuma M."/>
            <person name="Tohno M."/>
        </authorList>
    </citation>
    <scope>NUCLEOTIDE SEQUENCE [LARGE SCALE GENOMIC DNA]</scope>
    <source>
        <strain evidence="1 2">CSC2</strain>
    </source>
</reference>
<keyword evidence="2" id="KW-1185">Reference proteome</keyword>
<organism evidence="1 2">
    <name type="scientific">Clostridium zeae</name>
    <dbReference type="NCBI Taxonomy" id="2759022"/>
    <lineage>
        <taxon>Bacteria</taxon>
        <taxon>Bacillati</taxon>
        <taxon>Bacillota</taxon>
        <taxon>Clostridia</taxon>
        <taxon>Eubacteriales</taxon>
        <taxon>Clostridiaceae</taxon>
        <taxon>Clostridium</taxon>
    </lineage>
</organism>
<proteinExistence type="predicted"/>
<evidence type="ECO:0000313" key="2">
    <source>
        <dbReference type="Proteomes" id="UP000663802"/>
    </source>
</evidence>
<name>A0ABQ1E591_9CLOT</name>
<comment type="caution">
    <text evidence="1">The sequence shown here is derived from an EMBL/GenBank/DDBJ whole genome shotgun (WGS) entry which is preliminary data.</text>
</comment>